<gene>
    <name evidence="1" type="ORF">BMJ33_27140</name>
</gene>
<organism evidence="1 2">
    <name type="scientific">Sinorhizobium medicae</name>
    <dbReference type="NCBI Taxonomy" id="110321"/>
    <lineage>
        <taxon>Bacteria</taxon>
        <taxon>Pseudomonadati</taxon>
        <taxon>Pseudomonadota</taxon>
        <taxon>Alphaproteobacteria</taxon>
        <taxon>Hyphomicrobiales</taxon>
        <taxon>Rhizobiaceae</taxon>
        <taxon>Sinorhizobium/Ensifer group</taxon>
        <taxon>Sinorhizobium</taxon>
    </lineage>
</organism>
<dbReference type="Proteomes" id="UP001190825">
    <property type="component" value="Unassembled WGS sequence"/>
</dbReference>
<proteinExistence type="predicted"/>
<name>A0ABX4TFY5_9HYPH</name>
<protein>
    <submittedName>
        <fullName evidence="1">Uncharacterized protein</fullName>
    </submittedName>
</protein>
<evidence type="ECO:0000313" key="2">
    <source>
        <dbReference type="Proteomes" id="UP001190825"/>
    </source>
</evidence>
<comment type="caution">
    <text evidence="1">The sequence shown here is derived from an EMBL/GenBank/DDBJ whole genome shotgun (WGS) entry which is preliminary data.</text>
</comment>
<sequence>MAIDGDSQEAVVAIVRTMLANRIRSLQANRSSGLPGTMELFEATTFMGQRDIERLQQILRCHSSFEEGIANFKDIAHRLRIGEGSVLNAYLSLARKICQTLECDPEDYTVPTGLTAVVVLLRPSEDATGHFIGYALRDAFREALEIVQKRRPMLKLAAVRP</sequence>
<keyword evidence="2" id="KW-1185">Reference proteome</keyword>
<dbReference type="EMBL" id="NBUC01000140">
    <property type="protein sequence ID" value="PLT96773.1"/>
    <property type="molecule type" value="Genomic_DNA"/>
</dbReference>
<accession>A0ABX4TFY5</accession>
<reference evidence="1 2" key="1">
    <citation type="journal article" date="2018" name="FEMS Microbiol. Ecol.">
        <title>Co-invading symbiotic mutualists of Medicago polymorpha retain high ancestral diversity and contain diverse accessory genomes.</title>
        <authorList>
            <person name="Porter S.S."/>
            <person name="Faber-Hammond J.J."/>
            <person name="Friesen M.L."/>
        </authorList>
    </citation>
    <scope>NUCLEOTIDE SEQUENCE [LARGE SCALE GENOMIC DNA]</scope>
    <source>
        <strain evidence="1 2">Str16</strain>
    </source>
</reference>
<dbReference type="RefSeq" id="WP_101778177.1">
    <property type="nucleotide sequence ID" value="NZ_NBUC01000140.1"/>
</dbReference>
<evidence type="ECO:0000313" key="1">
    <source>
        <dbReference type="EMBL" id="PLT96773.1"/>
    </source>
</evidence>